<feature type="domain" description="Histidine kinase/HSP90-like ATPase" evidence="2">
    <location>
        <begin position="30"/>
        <end position="151"/>
    </location>
</feature>
<dbReference type="InterPro" id="IPR003594">
    <property type="entry name" value="HATPase_dom"/>
</dbReference>
<keyword evidence="4" id="KW-1185">Reference proteome</keyword>
<organism evidence="3 4">
    <name type="scientific">Catenuloplanes atrovinosus</name>
    <dbReference type="NCBI Taxonomy" id="137266"/>
    <lineage>
        <taxon>Bacteria</taxon>
        <taxon>Bacillati</taxon>
        <taxon>Actinomycetota</taxon>
        <taxon>Actinomycetes</taxon>
        <taxon>Micromonosporales</taxon>
        <taxon>Micromonosporaceae</taxon>
        <taxon>Catenuloplanes</taxon>
    </lineage>
</organism>
<evidence type="ECO:0000313" key="3">
    <source>
        <dbReference type="EMBL" id="MDR7279964.1"/>
    </source>
</evidence>
<dbReference type="EMBL" id="JAVDYB010000001">
    <property type="protein sequence ID" value="MDR7279964.1"/>
    <property type="molecule type" value="Genomic_DNA"/>
</dbReference>
<keyword evidence="1" id="KW-0418">Kinase</keyword>
<dbReference type="InterPro" id="IPR036890">
    <property type="entry name" value="HATPase_C_sf"/>
</dbReference>
<comment type="caution">
    <text evidence="3">The sequence shown here is derived from an EMBL/GenBank/DDBJ whole genome shotgun (WGS) entry which is preliminary data.</text>
</comment>
<dbReference type="PANTHER" id="PTHR35526">
    <property type="entry name" value="ANTI-SIGMA-F FACTOR RSBW-RELATED"/>
    <property type="match status" value="1"/>
</dbReference>
<name>A0AAE3YU63_9ACTN</name>
<dbReference type="PANTHER" id="PTHR35526:SF3">
    <property type="entry name" value="ANTI-SIGMA-F FACTOR RSBW"/>
    <property type="match status" value="1"/>
</dbReference>
<dbReference type="SUPFAM" id="SSF55874">
    <property type="entry name" value="ATPase domain of HSP90 chaperone/DNA topoisomerase II/histidine kinase"/>
    <property type="match status" value="1"/>
</dbReference>
<evidence type="ECO:0000259" key="2">
    <source>
        <dbReference type="Pfam" id="PF13581"/>
    </source>
</evidence>
<dbReference type="AlphaFoldDB" id="A0AAE3YU63"/>
<dbReference type="Pfam" id="PF13581">
    <property type="entry name" value="HATPase_c_2"/>
    <property type="match status" value="1"/>
</dbReference>
<accession>A0AAE3YU63</accession>
<dbReference type="InterPro" id="IPR050267">
    <property type="entry name" value="Anti-sigma-factor_SerPK"/>
</dbReference>
<dbReference type="Gene3D" id="3.30.565.10">
    <property type="entry name" value="Histidine kinase-like ATPase, C-terminal domain"/>
    <property type="match status" value="1"/>
</dbReference>
<sequence length="156" mass="16480">MTAVQQENGSDGSSAVDIRSRSLVVPHHAQGVRAARRRLAQELTGSVAAHLLCDVVTVVAELLSNAIRHARPLPGGVIRLSWRLRRSPAAPGRLGDAPVLEVRVTDGGAATGPRMRPAGPRSIDGRGLGIVAALSHCWGTDRDQHGHSVWAEFSLA</sequence>
<keyword evidence="1" id="KW-0723">Serine/threonine-protein kinase</keyword>
<dbReference type="Proteomes" id="UP001183643">
    <property type="component" value="Unassembled WGS sequence"/>
</dbReference>
<evidence type="ECO:0000313" key="4">
    <source>
        <dbReference type="Proteomes" id="UP001183643"/>
    </source>
</evidence>
<dbReference type="GO" id="GO:0004674">
    <property type="term" value="F:protein serine/threonine kinase activity"/>
    <property type="evidence" value="ECO:0007669"/>
    <property type="project" value="UniProtKB-KW"/>
</dbReference>
<evidence type="ECO:0000256" key="1">
    <source>
        <dbReference type="ARBA" id="ARBA00022527"/>
    </source>
</evidence>
<dbReference type="RefSeq" id="WP_310374061.1">
    <property type="nucleotide sequence ID" value="NZ_JAVDYB010000001.1"/>
</dbReference>
<proteinExistence type="predicted"/>
<protein>
    <submittedName>
        <fullName evidence="3">Anti-sigma regulatory factor (Ser/Thr protein kinase)</fullName>
    </submittedName>
</protein>
<reference evidence="3" key="1">
    <citation type="submission" date="2023-07" db="EMBL/GenBank/DDBJ databases">
        <title>Sequencing the genomes of 1000 actinobacteria strains.</title>
        <authorList>
            <person name="Klenk H.-P."/>
        </authorList>
    </citation>
    <scope>NUCLEOTIDE SEQUENCE</scope>
    <source>
        <strain evidence="3">DSM 44707</strain>
    </source>
</reference>
<gene>
    <name evidence="3" type="ORF">J2S41_006742</name>
</gene>
<keyword evidence="1" id="KW-0808">Transferase</keyword>
<dbReference type="CDD" id="cd16936">
    <property type="entry name" value="HATPase_RsbW-like"/>
    <property type="match status" value="1"/>
</dbReference>